<keyword evidence="2" id="KW-1133">Transmembrane helix</keyword>
<evidence type="ECO:0000313" key="4">
    <source>
        <dbReference type="Proteomes" id="UP000483820"/>
    </source>
</evidence>
<dbReference type="EMBL" id="WUAV01000003">
    <property type="protein sequence ID" value="KAF1762766.1"/>
    <property type="molecule type" value="Genomic_DNA"/>
</dbReference>
<evidence type="ECO:0000256" key="2">
    <source>
        <dbReference type="SAM" id="Phobius"/>
    </source>
</evidence>
<feature type="transmembrane region" description="Helical" evidence="2">
    <location>
        <begin position="196"/>
        <end position="214"/>
    </location>
</feature>
<protein>
    <submittedName>
        <fullName evidence="3">Uncharacterized protein</fullName>
    </submittedName>
</protein>
<reference evidence="3 4" key="1">
    <citation type="submission" date="2019-12" db="EMBL/GenBank/DDBJ databases">
        <title>Chromosome-level assembly of the Caenorhabditis remanei genome.</title>
        <authorList>
            <person name="Teterina A.A."/>
            <person name="Willis J.H."/>
            <person name="Phillips P.C."/>
        </authorList>
    </citation>
    <scope>NUCLEOTIDE SEQUENCE [LARGE SCALE GENOMIC DNA]</scope>
    <source>
        <strain evidence="3 4">PX506</strain>
        <tissue evidence="3">Whole organism</tissue>
    </source>
</reference>
<comment type="caution">
    <text evidence="3">The sequence shown here is derived from an EMBL/GenBank/DDBJ whole genome shotgun (WGS) entry which is preliminary data.</text>
</comment>
<dbReference type="KEGG" id="crq:GCK72_011029"/>
<proteinExistence type="predicted"/>
<feature type="compositionally biased region" description="Basic and acidic residues" evidence="1">
    <location>
        <begin position="532"/>
        <end position="542"/>
    </location>
</feature>
<keyword evidence="2" id="KW-0472">Membrane</keyword>
<dbReference type="Proteomes" id="UP000483820">
    <property type="component" value="Chromosome III"/>
</dbReference>
<keyword evidence="2" id="KW-0812">Transmembrane</keyword>
<organism evidence="3 4">
    <name type="scientific">Caenorhabditis remanei</name>
    <name type="common">Caenorhabditis vulgaris</name>
    <dbReference type="NCBI Taxonomy" id="31234"/>
    <lineage>
        <taxon>Eukaryota</taxon>
        <taxon>Metazoa</taxon>
        <taxon>Ecdysozoa</taxon>
        <taxon>Nematoda</taxon>
        <taxon>Chromadorea</taxon>
        <taxon>Rhabditida</taxon>
        <taxon>Rhabditina</taxon>
        <taxon>Rhabditomorpha</taxon>
        <taxon>Rhabditoidea</taxon>
        <taxon>Rhabditidae</taxon>
        <taxon>Peloderinae</taxon>
        <taxon>Caenorhabditis</taxon>
    </lineage>
</organism>
<sequence length="553" mass="62803">MNILDFFQPPATEFNIWHVLISLMSLIFQFDIENQQRYFVNGTTVEVSAWTLIWSSGPSEMIGLLTAALLSLGRIRYMAIPFISNATMLTGSFGLHSYGSAFGLAAKTIQVFFCQEILYFYACEFPTFFEDCFSSMSSRNRRTLNDVVTSFIESNPLLSTSDVANYKILEETTLNWDGYDKVHHFWKLLHPSDENFTFWLLLVGFFLLLLHHNVENSQRMDIHITEESNSTLVVALYNSVTSFYQKNSTEQMEYIRVLIESPPSAFTSFISGAFLAIPRIYLVATNPIVSNLSVLSHIGSMQAVGSGFGIDSTTVFIGLGYDWKVSGLVNGVAYLFAPVFTSFLVNYIPWCTRLWWRGGVTTLIQFFLYFCYIRSPTFFEDNIRKIWPSAPWNATRRTLQRIRSSSLHRSSSRVFNAFAHTTPTPLETIGKVVEQMLGSDSKVENCVVSATVNLTAEGKKIGRHGSPIHHLLRTFSETCQDTGNFNVLKRDLLEGAVESDIKTEVIDQCIHKRYLRVKRRDNVQLLEASRARSDAYGRDRTNHRGKLQPTSQG</sequence>
<feature type="transmembrane region" description="Helical" evidence="2">
    <location>
        <begin position="354"/>
        <end position="373"/>
    </location>
</feature>
<name>A0A6A5H7C7_CAERE</name>
<evidence type="ECO:0000313" key="3">
    <source>
        <dbReference type="EMBL" id="KAF1762766.1"/>
    </source>
</evidence>
<dbReference type="RefSeq" id="XP_053587745.1">
    <property type="nucleotide sequence ID" value="XM_053728168.1"/>
</dbReference>
<gene>
    <name evidence="3" type="ORF">GCK72_011029</name>
</gene>
<feature type="region of interest" description="Disordered" evidence="1">
    <location>
        <begin position="532"/>
        <end position="553"/>
    </location>
</feature>
<dbReference type="CTD" id="9811127"/>
<dbReference type="GeneID" id="9811127"/>
<evidence type="ECO:0000256" key="1">
    <source>
        <dbReference type="SAM" id="MobiDB-lite"/>
    </source>
</evidence>
<feature type="transmembrane region" description="Helical" evidence="2">
    <location>
        <begin position="328"/>
        <end position="348"/>
    </location>
</feature>
<dbReference type="AlphaFoldDB" id="A0A6A5H7C7"/>
<accession>A0A6A5H7C7</accession>